<sequence>MIDSPDAGRPRLAWVKSSYSNGAGGECVECARSGSQVLLRDTKTGDGLVAAVRSPAWLAFTEAVRRGWPSP</sequence>
<protein>
    <recommendedName>
        <fullName evidence="1">DUF397 domain-containing protein</fullName>
    </recommendedName>
</protein>
<name>A0A1G7QKD8_9ACTN</name>
<dbReference type="OrthoDB" id="4323652at2"/>
<dbReference type="Proteomes" id="UP000198614">
    <property type="component" value="Unassembled WGS sequence"/>
</dbReference>
<dbReference type="AlphaFoldDB" id="A0A1G7QKD8"/>
<gene>
    <name evidence="2" type="ORF">SAMN05216260_11323</name>
</gene>
<dbReference type="Pfam" id="PF04149">
    <property type="entry name" value="DUF397"/>
    <property type="match status" value="1"/>
</dbReference>
<evidence type="ECO:0000313" key="2">
    <source>
        <dbReference type="EMBL" id="SDF98966.1"/>
    </source>
</evidence>
<feature type="domain" description="DUF397" evidence="1">
    <location>
        <begin position="12"/>
        <end position="65"/>
    </location>
</feature>
<organism evidence="2 3">
    <name type="scientific">Streptomyces griseoaurantiacus</name>
    <dbReference type="NCBI Taxonomy" id="68213"/>
    <lineage>
        <taxon>Bacteria</taxon>
        <taxon>Bacillati</taxon>
        <taxon>Actinomycetota</taxon>
        <taxon>Actinomycetes</taxon>
        <taxon>Kitasatosporales</taxon>
        <taxon>Streptomycetaceae</taxon>
        <taxon>Streptomyces</taxon>
        <taxon>Streptomyces aurantiacus group</taxon>
    </lineage>
</organism>
<proteinExistence type="predicted"/>
<dbReference type="EMBL" id="FNAX01000013">
    <property type="protein sequence ID" value="SDF98966.1"/>
    <property type="molecule type" value="Genomic_DNA"/>
</dbReference>
<evidence type="ECO:0000313" key="3">
    <source>
        <dbReference type="Proteomes" id="UP000198614"/>
    </source>
</evidence>
<accession>A0A1G7QKD8</accession>
<evidence type="ECO:0000259" key="1">
    <source>
        <dbReference type="Pfam" id="PF04149"/>
    </source>
</evidence>
<reference evidence="2 3" key="1">
    <citation type="submission" date="2016-10" db="EMBL/GenBank/DDBJ databases">
        <authorList>
            <person name="de Groot N.N."/>
        </authorList>
    </citation>
    <scope>NUCLEOTIDE SEQUENCE [LARGE SCALE GENOMIC DNA]</scope>
    <source>
        <strain evidence="2 3">CGMCC 4.1859</strain>
    </source>
</reference>
<dbReference type="InterPro" id="IPR007278">
    <property type="entry name" value="DUF397"/>
</dbReference>